<sequence>MEKLVKLSLKSENDCLLIREVNSLVAKAKNCVIITGTGILYSDFRSSYGLYNMIKRQYLNAFRLGKDLFDTQLLRTHDSIKAFNFFIDMKKLKRVNIQIINNLEEIIGLELWNFERVKNCQAQVVQLHETLANLQSILYGDNHPKELEIGQIATYDQNKANSVHERKGYMIMINDMNIVTKE</sequence>
<gene>
    <name evidence="1" type="ORF">GMARGA_LOCUS3743</name>
</gene>
<proteinExistence type="predicted"/>
<dbReference type="SUPFAM" id="SSF52467">
    <property type="entry name" value="DHS-like NAD/FAD-binding domain"/>
    <property type="match status" value="1"/>
</dbReference>
<reference evidence="1 2" key="1">
    <citation type="submission" date="2021-06" db="EMBL/GenBank/DDBJ databases">
        <authorList>
            <person name="Kallberg Y."/>
            <person name="Tangrot J."/>
            <person name="Rosling A."/>
        </authorList>
    </citation>
    <scope>NUCLEOTIDE SEQUENCE [LARGE SCALE GENOMIC DNA]</scope>
    <source>
        <strain evidence="1 2">120-4 pot B 10/14</strain>
    </source>
</reference>
<keyword evidence="2" id="KW-1185">Reference proteome</keyword>
<dbReference type="Gene3D" id="3.40.50.1220">
    <property type="entry name" value="TPP-binding domain"/>
    <property type="match status" value="1"/>
</dbReference>
<dbReference type="Proteomes" id="UP000789901">
    <property type="component" value="Unassembled WGS sequence"/>
</dbReference>
<dbReference type="InterPro" id="IPR029035">
    <property type="entry name" value="DHS-like_NAD/FAD-binding_dom"/>
</dbReference>
<protein>
    <submittedName>
        <fullName evidence="1">558_t:CDS:1</fullName>
    </submittedName>
</protein>
<comment type="caution">
    <text evidence="1">The sequence shown here is derived from an EMBL/GenBank/DDBJ whole genome shotgun (WGS) entry which is preliminary data.</text>
</comment>
<accession>A0ABM8W5X2</accession>
<name>A0ABM8W5X2_GIGMA</name>
<evidence type="ECO:0000313" key="1">
    <source>
        <dbReference type="EMBL" id="CAG8533658.1"/>
    </source>
</evidence>
<dbReference type="EMBL" id="CAJVQB010001391">
    <property type="protein sequence ID" value="CAG8533658.1"/>
    <property type="molecule type" value="Genomic_DNA"/>
</dbReference>
<evidence type="ECO:0000313" key="2">
    <source>
        <dbReference type="Proteomes" id="UP000789901"/>
    </source>
</evidence>
<organism evidence="1 2">
    <name type="scientific">Gigaspora margarita</name>
    <dbReference type="NCBI Taxonomy" id="4874"/>
    <lineage>
        <taxon>Eukaryota</taxon>
        <taxon>Fungi</taxon>
        <taxon>Fungi incertae sedis</taxon>
        <taxon>Mucoromycota</taxon>
        <taxon>Glomeromycotina</taxon>
        <taxon>Glomeromycetes</taxon>
        <taxon>Diversisporales</taxon>
        <taxon>Gigasporaceae</taxon>
        <taxon>Gigaspora</taxon>
    </lineage>
</organism>